<dbReference type="Gene3D" id="3.30.420.10">
    <property type="entry name" value="Ribonuclease H-like superfamily/Ribonuclease H"/>
    <property type="match status" value="1"/>
</dbReference>
<dbReference type="InterPro" id="IPR047021">
    <property type="entry name" value="REXO1/3/4-like"/>
</dbReference>
<dbReference type="EMBL" id="CANTUO010000001">
    <property type="protein sequence ID" value="CAI5757202.1"/>
    <property type="molecule type" value="Genomic_DNA"/>
</dbReference>
<evidence type="ECO:0000256" key="8">
    <source>
        <dbReference type="ARBA" id="ARBA00023242"/>
    </source>
</evidence>
<evidence type="ECO:0000256" key="4">
    <source>
        <dbReference type="ARBA" id="ARBA00022552"/>
    </source>
</evidence>
<name>A0A9W4TVP0_9ASCO</name>
<reference evidence="11" key="1">
    <citation type="submission" date="2022-12" db="EMBL/GenBank/DDBJ databases">
        <authorList>
            <person name="Brejova B."/>
        </authorList>
    </citation>
    <scope>NUCLEOTIDE SEQUENCE</scope>
</reference>
<dbReference type="AlphaFoldDB" id="A0A9W4TVP0"/>
<organism evidence="11 12">
    <name type="scientific">Candida verbasci</name>
    <dbReference type="NCBI Taxonomy" id="1227364"/>
    <lineage>
        <taxon>Eukaryota</taxon>
        <taxon>Fungi</taxon>
        <taxon>Dikarya</taxon>
        <taxon>Ascomycota</taxon>
        <taxon>Saccharomycotina</taxon>
        <taxon>Pichiomycetes</taxon>
        <taxon>Debaryomycetaceae</taxon>
        <taxon>Candida/Lodderomyces clade</taxon>
        <taxon>Candida</taxon>
    </lineage>
</organism>
<keyword evidence="8" id="KW-0539">Nucleus</keyword>
<keyword evidence="7" id="KW-0269">Exonuclease</keyword>
<comment type="similarity">
    <text evidence="2">Belongs to the REXO4 family.</text>
</comment>
<evidence type="ECO:0000313" key="11">
    <source>
        <dbReference type="EMBL" id="CAI5757202.1"/>
    </source>
</evidence>
<dbReference type="Pfam" id="PF00929">
    <property type="entry name" value="RNase_T"/>
    <property type="match status" value="1"/>
</dbReference>
<protein>
    <recommendedName>
        <fullName evidence="3">RNA exonuclease 4</fullName>
    </recommendedName>
</protein>
<proteinExistence type="inferred from homology"/>
<evidence type="ECO:0000256" key="1">
    <source>
        <dbReference type="ARBA" id="ARBA00004123"/>
    </source>
</evidence>
<keyword evidence="5" id="KW-0540">Nuclease</keyword>
<comment type="function">
    <text evidence="9">Exoribonuclease involved in ribosome biosynthesis. Involved in the processing of ITS1, the internal transcribed spacer localized between the 18S and 5.8S rRNAs.</text>
</comment>
<keyword evidence="12" id="KW-1185">Reference proteome</keyword>
<sequence length="269" mass="30999">MTKLSSNWAKLNSKIRKEKGVKKIRKPTIAKPKTDTPKSTLNLLKEIPKPKRQETETNELTPIEYTLWVQDSQINQSDISITSKHINQIDSRKKEPGKYIAIDCEFVGVGPEGEESALARVSIVNFYGYVLLDVFVKPKEKVTDWRTWVSGIQPYHLKNAISFKQAQEKVSKLFQDKILIGHGINNDLECLFLSHPKKMIRDTSRYPPFREIAGGKTPSLKKLVKQVLNIDIQAQSHSSVEDARATMLLFRLHRKNFEKWYQNKKIKIV</sequence>
<dbReference type="PANTHER" id="PTHR12801">
    <property type="entry name" value="RNA EXONUCLEASE REXO1 / RECO3 FAMILY MEMBER-RELATED"/>
    <property type="match status" value="1"/>
</dbReference>
<feature type="domain" description="Exonuclease" evidence="10">
    <location>
        <begin position="98"/>
        <end position="259"/>
    </location>
</feature>
<evidence type="ECO:0000256" key="6">
    <source>
        <dbReference type="ARBA" id="ARBA00022801"/>
    </source>
</evidence>
<evidence type="ECO:0000313" key="12">
    <source>
        <dbReference type="Proteomes" id="UP001152885"/>
    </source>
</evidence>
<dbReference type="InterPro" id="IPR012337">
    <property type="entry name" value="RNaseH-like_sf"/>
</dbReference>
<dbReference type="GO" id="GO:0008408">
    <property type="term" value="F:3'-5' exonuclease activity"/>
    <property type="evidence" value="ECO:0007669"/>
    <property type="project" value="InterPro"/>
</dbReference>
<dbReference type="InterPro" id="IPR013520">
    <property type="entry name" value="Ribonucl_H"/>
</dbReference>
<dbReference type="OrthoDB" id="8191639at2759"/>
<dbReference type="Proteomes" id="UP001152885">
    <property type="component" value="Unassembled WGS sequence"/>
</dbReference>
<evidence type="ECO:0000256" key="5">
    <source>
        <dbReference type="ARBA" id="ARBA00022722"/>
    </source>
</evidence>
<dbReference type="GO" id="GO:0006364">
    <property type="term" value="P:rRNA processing"/>
    <property type="evidence" value="ECO:0007669"/>
    <property type="project" value="UniProtKB-KW"/>
</dbReference>
<dbReference type="InterPro" id="IPR036397">
    <property type="entry name" value="RNaseH_sf"/>
</dbReference>
<accession>A0A9W4TVP0</accession>
<dbReference type="GO" id="GO:0003676">
    <property type="term" value="F:nucleic acid binding"/>
    <property type="evidence" value="ECO:0007669"/>
    <property type="project" value="InterPro"/>
</dbReference>
<dbReference type="CDD" id="cd06144">
    <property type="entry name" value="REX4_like"/>
    <property type="match status" value="1"/>
</dbReference>
<dbReference type="GO" id="GO:0000027">
    <property type="term" value="P:ribosomal large subunit assembly"/>
    <property type="evidence" value="ECO:0007669"/>
    <property type="project" value="TreeGrafter"/>
</dbReference>
<evidence type="ECO:0000256" key="9">
    <source>
        <dbReference type="ARBA" id="ARBA00025599"/>
    </source>
</evidence>
<comment type="subcellular location">
    <subcellularLocation>
        <location evidence="1">Nucleus</location>
    </subcellularLocation>
</comment>
<evidence type="ECO:0000256" key="2">
    <source>
        <dbReference type="ARBA" id="ARBA00010489"/>
    </source>
</evidence>
<dbReference type="SUPFAM" id="SSF53098">
    <property type="entry name" value="Ribonuclease H-like"/>
    <property type="match status" value="1"/>
</dbReference>
<dbReference type="SMART" id="SM00479">
    <property type="entry name" value="EXOIII"/>
    <property type="match status" value="1"/>
</dbReference>
<comment type="caution">
    <text evidence="11">The sequence shown here is derived from an EMBL/GenBank/DDBJ whole genome shotgun (WGS) entry which is preliminary data.</text>
</comment>
<evidence type="ECO:0000256" key="7">
    <source>
        <dbReference type="ARBA" id="ARBA00022839"/>
    </source>
</evidence>
<keyword evidence="4" id="KW-0698">rRNA processing</keyword>
<gene>
    <name evidence="11" type="ORF">CANVERA_P1719</name>
</gene>
<dbReference type="PANTHER" id="PTHR12801:SF45">
    <property type="entry name" value="RNA EXONUCLEASE 4"/>
    <property type="match status" value="1"/>
</dbReference>
<dbReference type="GO" id="GO:0005634">
    <property type="term" value="C:nucleus"/>
    <property type="evidence" value="ECO:0007669"/>
    <property type="project" value="UniProtKB-SubCell"/>
</dbReference>
<evidence type="ECO:0000256" key="3">
    <source>
        <dbReference type="ARBA" id="ARBA00016937"/>
    </source>
</evidence>
<evidence type="ECO:0000259" key="10">
    <source>
        <dbReference type="SMART" id="SM00479"/>
    </source>
</evidence>
<dbReference type="FunFam" id="3.30.420.10:FF:000007">
    <property type="entry name" value="Interferon-stimulated exonuclease gene 20"/>
    <property type="match status" value="1"/>
</dbReference>
<keyword evidence="6" id="KW-0378">Hydrolase</keyword>
<dbReference type="InterPro" id="IPR037431">
    <property type="entry name" value="REX4_DEDDh_dom"/>
</dbReference>